<proteinExistence type="predicted"/>
<reference evidence="1 2" key="1">
    <citation type="journal article" date="2013" name="Genome Announc.">
        <title>Genome Sequence of Sporolactobacillus laevolacticus DSM442, an Efficient Polymer-Grade D-Lactate Producer from Agricultural Waste Cottonseed as a Nitrogen Source.</title>
        <authorList>
            <person name="Wang H."/>
            <person name="Wang L."/>
            <person name="Ju J."/>
            <person name="Yu B."/>
            <person name="Ma Y."/>
        </authorList>
    </citation>
    <scope>NUCLEOTIDE SEQUENCE [LARGE SCALE GENOMIC DNA]</scope>
    <source>
        <strain evidence="1 2">DSM 442</strain>
    </source>
</reference>
<dbReference type="EMBL" id="AWTC01000008">
    <property type="protein sequence ID" value="EST11991.1"/>
    <property type="molecule type" value="Genomic_DNA"/>
</dbReference>
<organism evidence="1 2">
    <name type="scientific">Sporolactobacillus laevolacticus DSM 442</name>
    <dbReference type="NCBI Taxonomy" id="1395513"/>
    <lineage>
        <taxon>Bacteria</taxon>
        <taxon>Bacillati</taxon>
        <taxon>Bacillota</taxon>
        <taxon>Bacilli</taxon>
        <taxon>Bacillales</taxon>
        <taxon>Sporolactobacillaceae</taxon>
        <taxon>Sporolactobacillus</taxon>
    </lineage>
</organism>
<comment type="caution">
    <text evidence="1">The sequence shown here is derived from an EMBL/GenBank/DDBJ whole genome shotgun (WGS) entry which is preliminary data.</text>
</comment>
<accession>V6IYX4</accession>
<keyword evidence="2" id="KW-1185">Reference proteome</keyword>
<sequence length="100" mass="12042">MMMTNHKETPKRYILDPETTLWFAMVEVQKSLDDFEEAIYTLLSATEQREQEQGFSRSLMTLNQMFSRSIKQSLRNTKRLHNKEMSYFYVSHNLEEKTRP</sequence>
<dbReference type="STRING" id="1395513.P343_09820"/>
<evidence type="ECO:0000313" key="2">
    <source>
        <dbReference type="Proteomes" id="UP000018296"/>
    </source>
</evidence>
<dbReference type="PATRIC" id="fig|1395513.3.peg.1982"/>
<gene>
    <name evidence="1" type="ORF">P343_09820</name>
</gene>
<protein>
    <submittedName>
        <fullName evidence="1">Uncharacterized protein</fullName>
    </submittedName>
</protein>
<name>V6IYX4_9BACL</name>
<dbReference type="Proteomes" id="UP000018296">
    <property type="component" value="Unassembled WGS sequence"/>
</dbReference>
<dbReference type="RefSeq" id="WP_023510222.1">
    <property type="nucleotide sequence ID" value="NZ_AWTC01000008.1"/>
</dbReference>
<dbReference type="AlphaFoldDB" id="V6IYX4"/>
<evidence type="ECO:0000313" key="1">
    <source>
        <dbReference type="EMBL" id="EST11991.1"/>
    </source>
</evidence>